<feature type="compositionally biased region" description="Acidic residues" evidence="4">
    <location>
        <begin position="197"/>
        <end position="207"/>
    </location>
</feature>
<protein>
    <submittedName>
        <fullName evidence="6">Protein MAK16 homolog</fullName>
    </submittedName>
</protein>
<sequence>MQNDDVIWGIINKTFCSYKVSTLTTKFCRNEWNLTGLCNRSSCPLANSQYATVREEKGTLYLYMKTIERSHFPKKLWEKVKLSKNFEKAIYQMNEHLLYWPGYIKSKCKQRFVKLTQYLIRMRKLRLGRLKKIIPLQSKIERRIRKREKKALIVANIDNAIEKELVERLKKGTYGDIYNYNQMAFNRALDKEKVEASDEEEEEEEEEEKIREEN</sequence>
<dbReference type="EMBL" id="HBUF01105062">
    <property type="protein sequence ID" value="CAG6638999.1"/>
    <property type="molecule type" value="Transcribed_RNA"/>
</dbReference>
<evidence type="ECO:0000256" key="3">
    <source>
        <dbReference type="ARBA" id="ARBA00023242"/>
    </source>
</evidence>
<dbReference type="PANTHER" id="PTHR23405:SF4">
    <property type="entry name" value="PROTEIN MAK16 HOMOLOG"/>
    <property type="match status" value="1"/>
</dbReference>
<dbReference type="GO" id="GO:0000460">
    <property type="term" value="P:maturation of 5.8S rRNA"/>
    <property type="evidence" value="ECO:0007669"/>
    <property type="project" value="TreeGrafter"/>
</dbReference>
<organism evidence="6">
    <name type="scientific">Cacopsylla melanoneura</name>
    <dbReference type="NCBI Taxonomy" id="428564"/>
    <lineage>
        <taxon>Eukaryota</taxon>
        <taxon>Metazoa</taxon>
        <taxon>Ecdysozoa</taxon>
        <taxon>Arthropoda</taxon>
        <taxon>Hexapoda</taxon>
        <taxon>Insecta</taxon>
        <taxon>Pterygota</taxon>
        <taxon>Neoptera</taxon>
        <taxon>Paraneoptera</taxon>
        <taxon>Hemiptera</taxon>
        <taxon>Sternorrhyncha</taxon>
        <taxon>Psylloidea</taxon>
        <taxon>Psyllidae</taxon>
        <taxon>Psyllinae</taxon>
        <taxon>Cacopsylla</taxon>
    </lineage>
</organism>
<feature type="domain" description="Ribosomal eL28/Mak16" evidence="5">
    <location>
        <begin position="6"/>
        <end position="118"/>
    </location>
</feature>
<name>A0A8D8QXI0_9HEMI</name>
<proteinExistence type="inferred from homology"/>
<dbReference type="Pfam" id="PF01778">
    <property type="entry name" value="Ribosomal_L28e"/>
    <property type="match status" value="1"/>
</dbReference>
<dbReference type="Pfam" id="PF04874">
    <property type="entry name" value="Mak16"/>
    <property type="match status" value="1"/>
</dbReference>
<comment type="similarity">
    <text evidence="2">Belongs to the MAK16 family.</text>
</comment>
<dbReference type="AlphaFoldDB" id="A0A8D8QXI0"/>
<dbReference type="FunFam" id="3.30.390.110:FF:000001">
    <property type="entry name" value="Protein MAK16 homolog"/>
    <property type="match status" value="1"/>
</dbReference>
<dbReference type="InterPro" id="IPR029004">
    <property type="entry name" value="Ribosomal_eL28/Mak16"/>
</dbReference>
<evidence type="ECO:0000259" key="5">
    <source>
        <dbReference type="Pfam" id="PF01778"/>
    </source>
</evidence>
<dbReference type="GO" id="GO:0000470">
    <property type="term" value="P:maturation of LSU-rRNA"/>
    <property type="evidence" value="ECO:0007669"/>
    <property type="project" value="TreeGrafter"/>
</dbReference>
<accession>A0A8D8QXI0</accession>
<dbReference type="GO" id="GO:0030687">
    <property type="term" value="C:preribosome, large subunit precursor"/>
    <property type="evidence" value="ECO:0007669"/>
    <property type="project" value="TreeGrafter"/>
</dbReference>
<evidence type="ECO:0000256" key="2">
    <source>
        <dbReference type="ARBA" id="ARBA00005514"/>
    </source>
</evidence>
<reference evidence="6" key="1">
    <citation type="submission" date="2021-05" db="EMBL/GenBank/DDBJ databases">
        <authorList>
            <person name="Alioto T."/>
            <person name="Alioto T."/>
            <person name="Gomez Garrido J."/>
        </authorList>
    </citation>
    <scope>NUCLEOTIDE SEQUENCE</scope>
</reference>
<comment type="subcellular location">
    <subcellularLocation>
        <location evidence="1">Nucleus</location>
    </subcellularLocation>
</comment>
<evidence type="ECO:0000256" key="1">
    <source>
        <dbReference type="ARBA" id="ARBA00004123"/>
    </source>
</evidence>
<dbReference type="EMBL" id="HBUF01105061">
    <property type="protein sequence ID" value="CAG6638997.1"/>
    <property type="molecule type" value="Transcribed_RNA"/>
</dbReference>
<dbReference type="GO" id="GO:0005730">
    <property type="term" value="C:nucleolus"/>
    <property type="evidence" value="ECO:0007669"/>
    <property type="project" value="TreeGrafter"/>
</dbReference>
<dbReference type="PANTHER" id="PTHR23405">
    <property type="entry name" value="MAINTENANCE OF KILLER 16 MAK16 PROTEIN-RELATED"/>
    <property type="match status" value="1"/>
</dbReference>
<evidence type="ECO:0000256" key="4">
    <source>
        <dbReference type="SAM" id="MobiDB-lite"/>
    </source>
</evidence>
<dbReference type="Gene3D" id="3.30.390.110">
    <property type="match status" value="1"/>
</dbReference>
<dbReference type="InterPro" id="IPR006958">
    <property type="entry name" value="Mak16"/>
</dbReference>
<keyword evidence="3" id="KW-0539">Nucleus</keyword>
<evidence type="ECO:0000313" key="6">
    <source>
        <dbReference type="EMBL" id="CAG6638999.1"/>
    </source>
</evidence>
<dbReference type="PIRSF" id="PIRSF003352">
    <property type="entry name" value="MAK16"/>
    <property type="match status" value="1"/>
</dbReference>
<feature type="region of interest" description="Disordered" evidence="4">
    <location>
        <begin position="192"/>
        <end position="214"/>
    </location>
</feature>